<evidence type="ECO:0000256" key="1">
    <source>
        <dbReference type="SAM" id="MobiDB-lite"/>
    </source>
</evidence>
<proteinExistence type="predicted"/>
<feature type="region of interest" description="Disordered" evidence="1">
    <location>
        <begin position="32"/>
        <end position="75"/>
    </location>
</feature>
<comment type="caution">
    <text evidence="2">The sequence shown here is derived from an EMBL/GenBank/DDBJ whole genome shotgun (WGS) entry which is preliminary data.</text>
</comment>
<evidence type="ECO:0000313" key="2">
    <source>
        <dbReference type="EMBL" id="ORA07811.1"/>
    </source>
</evidence>
<dbReference type="Proteomes" id="UP000192707">
    <property type="component" value="Unassembled WGS sequence"/>
</dbReference>
<reference evidence="2 3" key="1">
    <citation type="submission" date="2016-12" db="EMBL/GenBank/DDBJ databases">
        <title>The new phylogeny of genus Mycobacterium.</title>
        <authorList>
            <person name="Tortoli E."/>
            <person name="Trovato A."/>
            <person name="Cirillo D.M."/>
        </authorList>
    </citation>
    <scope>NUCLEOTIDE SEQUENCE [LARGE SCALE GENOMIC DNA]</scope>
    <source>
        <strain evidence="2 3">DSM 45069</strain>
    </source>
</reference>
<keyword evidence="3" id="KW-1185">Reference proteome</keyword>
<name>A0A1W9Z611_MYCAI</name>
<sequence length="121" mass="13549">MTVLDESPTVHVPAAVSFEDLFGVQLPQLPKPAAGPAVAAEARPTDKHVHRESGDEEREDEMATKRRRYADRRMQRAREQLPTVEAIRRLTIALCDRPYCLSSDEMSTLGDVFVYNDAHGS</sequence>
<dbReference type="EMBL" id="MVHG01000121">
    <property type="protein sequence ID" value="ORA07811.1"/>
    <property type="molecule type" value="Genomic_DNA"/>
</dbReference>
<feature type="compositionally biased region" description="Basic and acidic residues" evidence="1">
    <location>
        <begin position="43"/>
        <end position="53"/>
    </location>
</feature>
<dbReference type="RefSeq" id="WP_083067191.1">
    <property type="nucleotide sequence ID" value="NZ_MVHG01000121.1"/>
</dbReference>
<accession>A0A1W9Z611</accession>
<evidence type="ECO:0000313" key="3">
    <source>
        <dbReference type="Proteomes" id="UP000192707"/>
    </source>
</evidence>
<protein>
    <submittedName>
        <fullName evidence="2">Uncharacterized protein</fullName>
    </submittedName>
</protein>
<feature type="compositionally biased region" description="Low complexity" evidence="1">
    <location>
        <begin position="32"/>
        <end position="42"/>
    </location>
</feature>
<dbReference type="AlphaFoldDB" id="A0A1W9Z611"/>
<gene>
    <name evidence="2" type="ORF">BST14_26185</name>
</gene>
<organism evidence="2 3">
    <name type="scientific">Mycobacterium arosiense ATCC BAA-1401 = DSM 45069</name>
    <dbReference type="NCBI Taxonomy" id="1265311"/>
    <lineage>
        <taxon>Bacteria</taxon>
        <taxon>Bacillati</taxon>
        <taxon>Actinomycetota</taxon>
        <taxon>Actinomycetes</taxon>
        <taxon>Mycobacteriales</taxon>
        <taxon>Mycobacteriaceae</taxon>
        <taxon>Mycobacterium</taxon>
        <taxon>Mycobacterium avium complex (MAC)</taxon>
    </lineage>
</organism>